<evidence type="ECO:0000313" key="3">
    <source>
        <dbReference type="Proteomes" id="UP001054252"/>
    </source>
</evidence>
<dbReference type="Proteomes" id="UP001054252">
    <property type="component" value="Unassembled WGS sequence"/>
</dbReference>
<accession>A0AAV5MAE8</accession>
<keyword evidence="1" id="KW-0472">Membrane</keyword>
<keyword evidence="1" id="KW-1133">Transmembrane helix</keyword>
<dbReference type="EMBL" id="BPVZ01000209">
    <property type="protein sequence ID" value="GKV46515.1"/>
    <property type="molecule type" value="Genomic_DNA"/>
</dbReference>
<sequence>MNNNLIVTILLFNYIILFSTVINKHSLVNGANCWLVLIYGPKRIA</sequence>
<evidence type="ECO:0000313" key="2">
    <source>
        <dbReference type="EMBL" id="GKV46515.1"/>
    </source>
</evidence>
<reference evidence="2 3" key="1">
    <citation type="journal article" date="2021" name="Commun. Biol.">
        <title>The genome of Shorea leprosula (Dipterocarpaceae) highlights the ecological relevance of drought in aseasonal tropical rainforests.</title>
        <authorList>
            <person name="Ng K.K.S."/>
            <person name="Kobayashi M.J."/>
            <person name="Fawcett J.A."/>
            <person name="Hatakeyama M."/>
            <person name="Paape T."/>
            <person name="Ng C.H."/>
            <person name="Ang C.C."/>
            <person name="Tnah L.H."/>
            <person name="Lee C.T."/>
            <person name="Nishiyama T."/>
            <person name="Sese J."/>
            <person name="O'Brien M.J."/>
            <person name="Copetti D."/>
            <person name="Mohd Noor M.I."/>
            <person name="Ong R.C."/>
            <person name="Putra M."/>
            <person name="Sireger I.Z."/>
            <person name="Indrioko S."/>
            <person name="Kosugi Y."/>
            <person name="Izuno A."/>
            <person name="Isagi Y."/>
            <person name="Lee S.L."/>
            <person name="Shimizu K.K."/>
        </authorList>
    </citation>
    <scope>NUCLEOTIDE SEQUENCE [LARGE SCALE GENOMIC DNA]</scope>
    <source>
        <strain evidence="2">214</strain>
    </source>
</reference>
<keyword evidence="1" id="KW-0812">Transmembrane</keyword>
<keyword evidence="3" id="KW-1185">Reference proteome</keyword>
<proteinExistence type="predicted"/>
<evidence type="ECO:0000256" key="1">
    <source>
        <dbReference type="SAM" id="Phobius"/>
    </source>
</evidence>
<gene>
    <name evidence="2" type="ORF">SLEP1_g53495</name>
</gene>
<dbReference type="AlphaFoldDB" id="A0AAV5MAE8"/>
<organism evidence="2 3">
    <name type="scientific">Rubroshorea leprosula</name>
    <dbReference type="NCBI Taxonomy" id="152421"/>
    <lineage>
        <taxon>Eukaryota</taxon>
        <taxon>Viridiplantae</taxon>
        <taxon>Streptophyta</taxon>
        <taxon>Embryophyta</taxon>
        <taxon>Tracheophyta</taxon>
        <taxon>Spermatophyta</taxon>
        <taxon>Magnoliopsida</taxon>
        <taxon>eudicotyledons</taxon>
        <taxon>Gunneridae</taxon>
        <taxon>Pentapetalae</taxon>
        <taxon>rosids</taxon>
        <taxon>malvids</taxon>
        <taxon>Malvales</taxon>
        <taxon>Dipterocarpaceae</taxon>
        <taxon>Rubroshorea</taxon>
    </lineage>
</organism>
<feature type="transmembrane region" description="Helical" evidence="1">
    <location>
        <begin position="6"/>
        <end position="22"/>
    </location>
</feature>
<protein>
    <submittedName>
        <fullName evidence="2">Uncharacterized protein</fullName>
    </submittedName>
</protein>
<name>A0AAV5MAE8_9ROSI</name>
<comment type="caution">
    <text evidence="2">The sequence shown here is derived from an EMBL/GenBank/DDBJ whole genome shotgun (WGS) entry which is preliminary data.</text>
</comment>